<dbReference type="InterPro" id="IPR011991">
    <property type="entry name" value="ArsR-like_HTH"/>
</dbReference>
<organism evidence="6 7">
    <name type="scientific">Jatrophihabitans telluris</name>
    <dbReference type="NCBI Taxonomy" id="2038343"/>
    <lineage>
        <taxon>Bacteria</taxon>
        <taxon>Bacillati</taxon>
        <taxon>Actinomycetota</taxon>
        <taxon>Actinomycetes</taxon>
        <taxon>Jatrophihabitantales</taxon>
        <taxon>Jatrophihabitantaceae</taxon>
        <taxon>Jatrophihabitans</taxon>
    </lineage>
</organism>
<dbReference type="InterPro" id="IPR000485">
    <property type="entry name" value="AsnC-type_HTH_dom"/>
</dbReference>
<keyword evidence="2" id="KW-0238">DNA-binding</keyword>
<dbReference type="CDD" id="cd00090">
    <property type="entry name" value="HTH_ARSR"/>
    <property type="match status" value="1"/>
</dbReference>
<dbReference type="RefSeq" id="WP_249773918.1">
    <property type="nucleotide sequence ID" value="NZ_CP097332.1"/>
</dbReference>
<dbReference type="Proteomes" id="UP001056336">
    <property type="component" value="Chromosome"/>
</dbReference>
<dbReference type="InterPro" id="IPR036390">
    <property type="entry name" value="WH_DNA-bd_sf"/>
</dbReference>
<evidence type="ECO:0000256" key="4">
    <source>
        <dbReference type="SAM" id="MobiDB-lite"/>
    </source>
</evidence>
<proteinExistence type="predicted"/>
<accession>A0ABY4R3H9</accession>
<evidence type="ECO:0000313" key="7">
    <source>
        <dbReference type="Proteomes" id="UP001056336"/>
    </source>
</evidence>
<keyword evidence="3" id="KW-0804">Transcription</keyword>
<evidence type="ECO:0000313" key="6">
    <source>
        <dbReference type="EMBL" id="UQX90022.1"/>
    </source>
</evidence>
<gene>
    <name evidence="6" type="ORF">M6D93_08470</name>
</gene>
<dbReference type="InterPro" id="IPR019888">
    <property type="entry name" value="Tscrpt_reg_AsnC-like"/>
</dbReference>
<keyword evidence="1" id="KW-0805">Transcription regulation</keyword>
<dbReference type="PANTHER" id="PTHR30154:SF54">
    <property type="entry name" value="POSSIBLE TRANSCRIPTIONAL REGULATORY PROTEIN (PROBABLY LRP_ASNC-FAMILY)"/>
    <property type="match status" value="1"/>
</dbReference>
<dbReference type="PROSITE" id="PS50956">
    <property type="entry name" value="HTH_ASNC_2"/>
    <property type="match status" value="1"/>
</dbReference>
<dbReference type="PANTHER" id="PTHR30154">
    <property type="entry name" value="LEUCINE-RESPONSIVE REGULATORY PROTEIN"/>
    <property type="match status" value="1"/>
</dbReference>
<dbReference type="SMART" id="SM00344">
    <property type="entry name" value="HTH_ASNC"/>
    <property type="match status" value="1"/>
</dbReference>
<sequence>MAARSSSATPKRPLSPNAVRRETRMGRDRNRLDPAVADTGAAAGLDRIDRAILDRLAADARLPNNALAEAVGIAPSTCLGRVRSLRERGVIRGFHADIDPSAVGRPIQAMIAVRMQSHARSHISEFAASVSRLPEVLNVFFLAGADDFLIHVAARNTQNLRDFVVVNLSGDPDVALTETNLIFEHIRAGAPG</sequence>
<feature type="region of interest" description="Disordered" evidence="4">
    <location>
        <begin position="1"/>
        <end position="33"/>
    </location>
</feature>
<dbReference type="InterPro" id="IPR036388">
    <property type="entry name" value="WH-like_DNA-bd_sf"/>
</dbReference>
<evidence type="ECO:0000256" key="3">
    <source>
        <dbReference type="ARBA" id="ARBA00023163"/>
    </source>
</evidence>
<dbReference type="InterPro" id="IPR011008">
    <property type="entry name" value="Dimeric_a/b-barrel"/>
</dbReference>
<dbReference type="Gene3D" id="3.30.70.920">
    <property type="match status" value="1"/>
</dbReference>
<keyword evidence="7" id="KW-1185">Reference proteome</keyword>
<dbReference type="PRINTS" id="PR00033">
    <property type="entry name" value="HTHASNC"/>
</dbReference>
<evidence type="ECO:0000256" key="1">
    <source>
        <dbReference type="ARBA" id="ARBA00023015"/>
    </source>
</evidence>
<evidence type="ECO:0000256" key="2">
    <source>
        <dbReference type="ARBA" id="ARBA00023125"/>
    </source>
</evidence>
<dbReference type="Pfam" id="PF13412">
    <property type="entry name" value="HTH_24"/>
    <property type="match status" value="1"/>
</dbReference>
<dbReference type="SUPFAM" id="SSF46785">
    <property type="entry name" value="Winged helix' DNA-binding domain"/>
    <property type="match status" value="1"/>
</dbReference>
<feature type="compositionally biased region" description="Basic and acidic residues" evidence="4">
    <location>
        <begin position="19"/>
        <end position="32"/>
    </location>
</feature>
<dbReference type="InterPro" id="IPR019887">
    <property type="entry name" value="Tscrpt_reg_AsnC/Lrp_C"/>
</dbReference>
<evidence type="ECO:0000259" key="5">
    <source>
        <dbReference type="PROSITE" id="PS50956"/>
    </source>
</evidence>
<feature type="domain" description="HTH asnC-type" evidence="5">
    <location>
        <begin position="45"/>
        <end position="106"/>
    </location>
</feature>
<dbReference type="EMBL" id="CP097332">
    <property type="protein sequence ID" value="UQX90022.1"/>
    <property type="molecule type" value="Genomic_DNA"/>
</dbReference>
<dbReference type="Gene3D" id="1.10.10.10">
    <property type="entry name" value="Winged helix-like DNA-binding domain superfamily/Winged helix DNA-binding domain"/>
    <property type="match status" value="1"/>
</dbReference>
<reference evidence="6" key="2">
    <citation type="submission" date="2022-05" db="EMBL/GenBank/DDBJ databases">
        <authorList>
            <person name="Kim J.-S."/>
            <person name="Lee K."/>
            <person name="Suh M."/>
            <person name="Eom M."/>
            <person name="Kim J.-S."/>
            <person name="Kim D.-S."/>
            <person name="Ko S.-H."/>
            <person name="Shin Y."/>
            <person name="Lee J.-S."/>
        </authorList>
    </citation>
    <scope>NUCLEOTIDE SEQUENCE</scope>
    <source>
        <strain evidence="6">N237</strain>
    </source>
</reference>
<reference evidence="6" key="1">
    <citation type="journal article" date="2018" name="Int. J. Syst. Evol. Microbiol.">
        <title>Jatrophihabitans telluris sp. nov., isolated from sediment soil of lava forest wetlands and the emended description of the genus Jatrophihabitans.</title>
        <authorList>
            <person name="Lee K.C."/>
            <person name="Suh M.K."/>
            <person name="Eom M.K."/>
            <person name="Kim K.K."/>
            <person name="Kim J.S."/>
            <person name="Kim D.S."/>
            <person name="Ko S.H."/>
            <person name="Shin Y.K."/>
            <person name="Lee J.S."/>
        </authorList>
    </citation>
    <scope>NUCLEOTIDE SEQUENCE</scope>
    <source>
        <strain evidence="6">N237</strain>
    </source>
</reference>
<dbReference type="SUPFAM" id="SSF54909">
    <property type="entry name" value="Dimeric alpha+beta barrel"/>
    <property type="match status" value="1"/>
</dbReference>
<name>A0ABY4R3H9_9ACTN</name>
<protein>
    <submittedName>
        <fullName evidence="6">Lrp/AsnC family transcriptional regulator</fullName>
    </submittedName>
</protein>
<dbReference type="Pfam" id="PF01037">
    <property type="entry name" value="AsnC_trans_reg"/>
    <property type="match status" value="1"/>
</dbReference>